<proteinExistence type="predicted"/>
<dbReference type="InterPro" id="IPR014238">
    <property type="entry name" value="Spore_YlmC/YmxH"/>
</dbReference>
<accession>A0ABX2I064</accession>
<dbReference type="PANTHER" id="PTHR40061">
    <property type="entry name" value="SPORULATION PROTEIN YLMC-RELATED"/>
    <property type="match status" value="1"/>
</dbReference>
<evidence type="ECO:0000313" key="2">
    <source>
        <dbReference type="EMBL" id="NSJ80399.1"/>
    </source>
</evidence>
<dbReference type="RefSeq" id="WP_009204285.1">
    <property type="nucleotide sequence ID" value="NZ_BAABXM010000001.1"/>
</dbReference>
<dbReference type="Gene3D" id="2.30.30.240">
    <property type="entry name" value="PRC-barrel domain"/>
    <property type="match status" value="1"/>
</dbReference>
<dbReference type="Proteomes" id="UP001644750">
    <property type="component" value="Unassembled WGS sequence"/>
</dbReference>
<dbReference type="Pfam" id="PF05239">
    <property type="entry name" value="PRC"/>
    <property type="match status" value="1"/>
</dbReference>
<dbReference type="NCBIfam" id="TIGR02888">
    <property type="entry name" value="spore_YlmC_YmxH"/>
    <property type="match status" value="1"/>
</dbReference>
<evidence type="ECO:0000313" key="3">
    <source>
        <dbReference type="Proteomes" id="UP001644750"/>
    </source>
</evidence>
<dbReference type="EMBL" id="JAAITB010000030">
    <property type="protein sequence ID" value="NSJ80399.1"/>
    <property type="molecule type" value="Genomic_DNA"/>
</dbReference>
<name>A0ABX2I064_ANAHA</name>
<gene>
    <name evidence="2" type="ORF">G5A72_12570</name>
</gene>
<dbReference type="InterPro" id="IPR011033">
    <property type="entry name" value="PRC_barrel-like_sf"/>
</dbReference>
<keyword evidence="3" id="KW-1185">Reference proteome</keyword>
<dbReference type="PANTHER" id="PTHR40061:SF1">
    <property type="entry name" value="SPORULATION PROTEIN YLMC-RELATED"/>
    <property type="match status" value="1"/>
</dbReference>
<dbReference type="InterPro" id="IPR027275">
    <property type="entry name" value="PRC-brl_dom"/>
</dbReference>
<comment type="caution">
    <text evidence="2">The sequence shown here is derived from an EMBL/GenBank/DDBJ whole genome shotgun (WGS) entry which is preliminary data.</text>
</comment>
<protein>
    <submittedName>
        <fullName evidence="2">YlmC/YmxH family sporulation protein</fullName>
    </submittedName>
</protein>
<reference evidence="2 3" key="1">
    <citation type="journal article" date="2020" name="Cell Host Microbe">
        <title>Functional and Genomic Variation between Human-Derived Isolates of Lachnospiraceae Reveals Inter- and Intra-Species Diversity.</title>
        <authorList>
            <person name="Sorbara M.T."/>
            <person name="Littmann E.R."/>
            <person name="Fontana E."/>
            <person name="Moody T.U."/>
            <person name="Kohout C.E."/>
            <person name="Gjonbalaj M."/>
            <person name="Eaton V."/>
            <person name="Seok R."/>
            <person name="Leiner I.M."/>
            <person name="Pamer E.G."/>
        </authorList>
    </citation>
    <scope>NUCLEOTIDE SEQUENCE [LARGE SCALE GENOMIC DNA]</scope>
    <source>
        <strain evidence="2 3">MSK.14.57</strain>
    </source>
</reference>
<sequence>MEKKNTIIIGRKRIPDMKFLELRQKDVINCNTGECLGFVLDLEFEIHTGKICYLIVPKTTKMLICVGKNKVYKIPYKCIVRIGRDTILVDINEKECLK</sequence>
<feature type="domain" description="PRC-barrel" evidence="1">
    <location>
        <begin position="21"/>
        <end position="94"/>
    </location>
</feature>
<organism evidence="2 3">
    <name type="scientific">Anaerostipes hadrus</name>
    <dbReference type="NCBI Taxonomy" id="649756"/>
    <lineage>
        <taxon>Bacteria</taxon>
        <taxon>Bacillati</taxon>
        <taxon>Bacillota</taxon>
        <taxon>Clostridia</taxon>
        <taxon>Lachnospirales</taxon>
        <taxon>Lachnospiraceae</taxon>
        <taxon>Anaerostipes</taxon>
    </lineage>
</organism>
<evidence type="ECO:0000259" key="1">
    <source>
        <dbReference type="Pfam" id="PF05239"/>
    </source>
</evidence>
<dbReference type="SUPFAM" id="SSF50346">
    <property type="entry name" value="PRC-barrel domain"/>
    <property type="match status" value="1"/>
</dbReference>